<comment type="similarity">
    <text evidence="1 3 4">Belongs to the ArsC family.</text>
</comment>
<dbReference type="RefSeq" id="WP_208147878.1">
    <property type="nucleotide sequence ID" value="NZ_JAGETV010000004.1"/>
</dbReference>
<dbReference type="InterPro" id="IPR006660">
    <property type="entry name" value="Arsenate_reductase-like"/>
</dbReference>
<gene>
    <name evidence="5" type="primary">arsC</name>
    <name evidence="5" type="ORF">J3998_03235</name>
</gene>
<organism evidence="5 6">
    <name type="scientific">Thiomicrorhabdus marina</name>
    <dbReference type="NCBI Taxonomy" id="2818442"/>
    <lineage>
        <taxon>Bacteria</taxon>
        <taxon>Pseudomonadati</taxon>
        <taxon>Pseudomonadota</taxon>
        <taxon>Gammaproteobacteria</taxon>
        <taxon>Thiotrichales</taxon>
        <taxon>Piscirickettsiaceae</taxon>
        <taxon>Thiomicrorhabdus</taxon>
    </lineage>
</organism>
<keyword evidence="2 4" id="KW-0560">Oxidoreductase</keyword>
<dbReference type="InterPro" id="IPR036249">
    <property type="entry name" value="Thioredoxin-like_sf"/>
</dbReference>
<dbReference type="GO" id="GO:0008794">
    <property type="term" value="F:arsenate reductase (glutaredoxin) activity"/>
    <property type="evidence" value="ECO:0007669"/>
    <property type="project" value="UniProtKB-EC"/>
</dbReference>
<dbReference type="PANTHER" id="PTHR30041">
    <property type="entry name" value="ARSENATE REDUCTASE"/>
    <property type="match status" value="1"/>
</dbReference>
<dbReference type="Proteomes" id="UP000664835">
    <property type="component" value="Unassembled WGS sequence"/>
</dbReference>
<dbReference type="EC" id="1.20.4.1" evidence="4"/>
<dbReference type="NCBIfam" id="TIGR00014">
    <property type="entry name" value="arsC"/>
    <property type="match status" value="1"/>
</dbReference>
<proteinExistence type="inferred from homology"/>
<evidence type="ECO:0000256" key="1">
    <source>
        <dbReference type="ARBA" id="ARBA00007198"/>
    </source>
</evidence>
<dbReference type="CDD" id="cd03034">
    <property type="entry name" value="ArsC_ArsC"/>
    <property type="match status" value="1"/>
</dbReference>
<evidence type="ECO:0000256" key="2">
    <source>
        <dbReference type="ARBA" id="ARBA00023002"/>
    </source>
</evidence>
<dbReference type="SUPFAM" id="SSF52833">
    <property type="entry name" value="Thioredoxin-like"/>
    <property type="match status" value="1"/>
</dbReference>
<keyword evidence="6" id="KW-1185">Reference proteome</keyword>
<reference evidence="5 6" key="1">
    <citation type="submission" date="2021-03" db="EMBL/GenBank/DDBJ databases">
        <title>Thiomicrorhabdus sp.nov.,novel sulfur-oxidizing bacteria isolated from coastal sediment.</title>
        <authorList>
            <person name="Liu X."/>
        </authorList>
    </citation>
    <scope>NUCLEOTIDE SEQUENCE [LARGE SCALE GENOMIC DNA]</scope>
    <source>
        <strain evidence="5 6">6S2-11</strain>
    </source>
</reference>
<comment type="caution">
    <text evidence="5">The sequence shown here is derived from an EMBL/GenBank/DDBJ whole genome shotgun (WGS) entry which is preliminary data.</text>
</comment>
<dbReference type="Pfam" id="PF03960">
    <property type="entry name" value="ArsC"/>
    <property type="match status" value="1"/>
</dbReference>
<evidence type="ECO:0000256" key="3">
    <source>
        <dbReference type="PROSITE-ProRule" id="PRU01282"/>
    </source>
</evidence>
<comment type="catalytic activity">
    <reaction evidence="4">
        <text>[glutaredoxin]-dithiol + arsenate + glutathione + H(+) = glutathionyl-S-S-[glutaredoxin] + arsenite + H2O</text>
        <dbReference type="Rhea" id="RHEA:22016"/>
        <dbReference type="Rhea" id="RHEA-COMP:10729"/>
        <dbReference type="Rhea" id="RHEA-COMP:17668"/>
        <dbReference type="ChEBI" id="CHEBI:15377"/>
        <dbReference type="ChEBI" id="CHEBI:15378"/>
        <dbReference type="ChEBI" id="CHEBI:29242"/>
        <dbReference type="ChEBI" id="CHEBI:29950"/>
        <dbReference type="ChEBI" id="CHEBI:48597"/>
        <dbReference type="ChEBI" id="CHEBI:57925"/>
        <dbReference type="ChEBI" id="CHEBI:146199"/>
        <dbReference type="EC" id="1.20.4.1"/>
    </reaction>
</comment>
<accession>A0ABS3Q2L2</accession>
<evidence type="ECO:0000313" key="6">
    <source>
        <dbReference type="Proteomes" id="UP000664835"/>
    </source>
</evidence>
<dbReference type="PANTHER" id="PTHR30041:SF4">
    <property type="entry name" value="ARSENATE REDUCTASE"/>
    <property type="match status" value="1"/>
</dbReference>
<evidence type="ECO:0000313" key="5">
    <source>
        <dbReference type="EMBL" id="MBO1926579.1"/>
    </source>
</evidence>
<protein>
    <recommendedName>
        <fullName evidence="4">Arsenate reductase</fullName>
        <ecNumber evidence="4">1.20.4.1</ecNumber>
    </recommendedName>
</protein>
<dbReference type="EMBL" id="JAGETV010000004">
    <property type="protein sequence ID" value="MBO1926579.1"/>
    <property type="molecule type" value="Genomic_DNA"/>
</dbReference>
<dbReference type="PROSITE" id="PS51353">
    <property type="entry name" value="ARSC"/>
    <property type="match status" value="1"/>
</dbReference>
<name>A0ABS3Q2L2_9GAMM</name>
<dbReference type="Gene3D" id="3.40.30.10">
    <property type="entry name" value="Glutaredoxin"/>
    <property type="match status" value="1"/>
</dbReference>
<sequence length="119" mass="13875">MREVTIYHNPRCSKSRGALAILQEKFSPKEITEIRYLENPPNKSELESICEMLAVEPFAIIRTGEALFKELLLNKQDQRSRQEWIEIMVANPKLIERPIVIYQNKAVIARPPEKVMEIL</sequence>
<dbReference type="InterPro" id="IPR006659">
    <property type="entry name" value="Arsenate_reductase"/>
</dbReference>
<evidence type="ECO:0000256" key="4">
    <source>
        <dbReference type="RuleBase" id="RU362029"/>
    </source>
</evidence>